<keyword evidence="3" id="KW-1185">Reference proteome</keyword>
<dbReference type="RefSeq" id="XP_060293480.1">
    <property type="nucleotide sequence ID" value="XM_060442671.1"/>
</dbReference>
<dbReference type="GeneID" id="85325941"/>
<name>A0AA40A6R1_9PEZI</name>
<gene>
    <name evidence="2" type="ORF">B0T26DRAFT_724271</name>
</gene>
<reference evidence="2" key="1">
    <citation type="submission" date="2023-06" db="EMBL/GenBank/DDBJ databases">
        <title>Genome-scale phylogeny and comparative genomics of the fungal order Sordariales.</title>
        <authorList>
            <consortium name="Lawrence Berkeley National Laboratory"/>
            <person name="Hensen N."/>
            <person name="Bonometti L."/>
            <person name="Westerberg I."/>
            <person name="Brannstrom I.O."/>
            <person name="Guillou S."/>
            <person name="Cros-Aarteil S."/>
            <person name="Calhoun S."/>
            <person name="Haridas S."/>
            <person name="Kuo A."/>
            <person name="Mondo S."/>
            <person name="Pangilinan J."/>
            <person name="Riley R."/>
            <person name="LaButti K."/>
            <person name="Andreopoulos B."/>
            <person name="Lipzen A."/>
            <person name="Chen C."/>
            <person name="Yanf M."/>
            <person name="Daum C."/>
            <person name="Ng V."/>
            <person name="Clum A."/>
            <person name="Steindorff A."/>
            <person name="Ohm R."/>
            <person name="Martin F."/>
            <person name="Silar P."/>
            <person name="Natvig D."/>
            <person name="Lalanne C."/>
            <person name="Gautier V."/>
            <person name="Ament-velasquez S.L."/>
            <person name="Kruys A."/>
            <person name="Hutchinson M.I."/>
            <person name="Powell A.J."/>
            <person name="Barry K."/>
            <person name="Miller A.N."/>
            <person name="Grigoriev I.V."/>
            <person name="Debuchy R."/>
            <person name="Gladieux P."/>
            <person name="Thoren M.H."/>
            <person name="Johannesson H."/>
        </authorList>
    </citation>
    <scope>NUCLEOTIDE SEQUENCE</scope>
    <source>
        <strain evidence="2">SMH2392-1A</strain>
    </source>
</reference>
<keyword evidence="1" id="KW-1133">Transmembrane helix</keyword>
<evidence type="ECO:0000313" key="3">
    <source>
        <dbReference type="Proteomes" id="UP001172101"/>
    </source>
</evidence>
<sequence length="61" mass="6652">MEWNKIFNQITFIIRSAILLTEATVGMWASEGLGKGLGRGFAAYFATYFATTIVTVATGLM</sequence>
<organism evidence="2 3">
    <name type="scientific">Lasiosphaeria miniovina</name>
    <dbReference type="NCBI Taxonomy" id="1954250"/>
    <lineage>
        <taxon>Eukaryota</taxon>
        <taxon>Fungi</taxon>
        <taxon>Dikarya</taxon>
        <taxon>Ascomycota</taxon>
        <taxon>Pezizomycotina</taxon>
        <taxon>Sordariomycetes</taxon>
        <taxon>Sordariomycetidae</taxon>
        <taxon>Sordariales</taxon>
        <taxon>Lasiosphaeriaceae</taxon>
        <taxon>Lasiosphaeria</taxon>
    </lineage>
</organism>
<evidence type="ECO:0000313" key="2">
    <source>
        <dbReference type="EMBL" id="KAK0710176.1"/>
    </source>
</evidence>
<feature type="transmembrane region" description="Helical" evidence="1">
    <location>
        <begin position="41"/>
        <end position="60"/>
    </location>
</feature>
<evidence type="ECO:0000256" key="1">
    <source>
        <dbReference type="SAM" id="Phobius"/>
    </source>
</evidence>
<feature type="transmembrane region" description="Helical" evidence="1">
    <location>
        <begin position="12"/>
        <end position="29"/>
    </location>
</feature>
<proteinExistence type="predicted"/>
<keyword evidence="1" id="KW-0472">Membrane</keyword>
<dbReference type="Proteomes" id="UP001172101">
    <property type="component" value="Unassembled WGS sequence"/>
</dbReference>
<dbReference type="EMBL" id="JAUIRO010000006">
    <property type="protein sequence ID" value="KAK0710176.1"/>
    <property type="molecule type" value="Genomic_DNA"/>
</dbReference>
<dbReference type="AlphaFoldDB" id="A0AA40A6R1"/>
<comment type="caution">
    <text evidence="2">The sequence shown here is derived from an EMBL/GenBank/DDBJ whole genome shotgun (WGS) entry which is preliminary data.</text>
</comment>
<accession>A0AA40A6R1</accession>
<protein>
    <submittedName>
        <fullName evidence="2">Uncharacterized protein</fullName>
    </submittedName>
</protein>
<keyword evidence="1" id="KW-0812">Transmembrane</keyword>